<dbReference type="PANTHER" id="PTHR43027:SF1">
    <property type="entry name" value="DOXORUBICIN RESISTANCE ABC TRANSPORTER PERMEASE PROTEIN DRRC-RELATED"/>
    <property type="match status" value="1"/>
</dbReference>
<feature type="transmembrane region" description="Helical" evidence="6">
    <location>
        <begin position="41"/>
        <end position="62"/>
    </location>
</feature>
<dbReference type="GO" id="GO:0140359">
    <property type="term" value="F:ABC-type transporter activity"/>
    <property type="evidence" value="ECO:0007669"/>
    <property type="project" value="InterPro"/>
</dbReference>
<keyword evidence="6" id="KW-0813">Transport</keyword>
<evidence type="ECO:0000256" key="2">
    <source>
        <dbReference type="ARBA" id="ARBA00022692"/>
    </source>
</evidence>
<feature type="transmembrane region" description="Helical" evidence="6">
    <location>
        <begin position="74"/>
        <end position="96"/>
    </location>
</feature>
<comment type="caution">
    <text evidence="8">The sequence shown here is derived from an EMBL/GenBank/DDBJ whole genome shotgun (WGS) entry which is preliminary data.</text>
</comment>
<feature type="transmembrane region" description="Helical" evidence="6">
    <location>
        <begin position="245"/>
        <end position="268"/>
    </location>
</feature>
<evidence type="ECO:0000259" key="7">
    <source>
        <dbReference type="PROSITE" id="PS51012"/>
    </source>
</evidence>
<dbReference type="PIRSF" id="PIRSF006648">
    <property type="entry name" value="DrrB"/>
    <property type="match status" value="1"/>
</dbReference>
<evidence type="ECO:0000256" key="6">
    <source>
        <dbReference type="RuleBase" id="RU361157"/>
    </source>
</evidence>
<proteinExistence type="inferred from homology"/>
<dbReference type="OrthoDB" id="26267at2"/>
<feature type="transmembrane region" description="Helical" evidence="6">
    <location>
        <begin position="154"/>
        <end position="184"/>
    </location>
</feature>
<evidence type="ECO:0000313" key="9">
    <source>
        <dbReference type="Proteomes" id="UP000444980"/>
    </source>
</evidence>
<name>A0A7I9V1V1_9ACTN</name>
<dbReference type="PROSITE" id="PS51012">
    <property type="entry name" value="ABC_TM2"/>
    <property type="match status" value="1"/>
</dbReference>
<keyword evidence="4 6" id="KW-0472">Membrane</keyword>
<keyword evidence="3 6" id="KW-1133">Transmembrane helix</keyword>
<accession>A0A7I9V1V1</accession>
<keyword evidence="6" id="KW-1003">Cell membrane</keyword>
<dbReference type="GO" id="GO:0046677">
    <property type="term" value="P:response to antibiotic"/>
    <property type="evidence" value="ECO:0007669"/>
    <property type="project" value="UniProtKB-KW"/>
</dbReference>
<keyword evidence="9" id="KW-1185">Reference proteome</keyword>
<feature type="transmembrane region" description="Helical" evidence="6">
    <location>
        <begin position="125"/>
        <end position="148"/>
    </location>
</feature>
<dbReference type="RefSeq" id="WP_161928691.1">
    <property type="nucleotide sequence ID" value="NZ_BJOU01000019.1"/>
</dbReference>
<evidence type="ECO:0000256" key="1">
    <source>
        <dbReference type="ARBA" id="ARBA00004141"/>
    </source>
</evidence>
<dbReference type="InterPro" id="IPR052902">
    <property type="entry name" value="ABC-2_transporter"/>
</dbReference>
<dbReference type="AlphaFoldDB" id="A0A7I9V1V1"/>
<evidence type="ECO:0000256" key="3">
    <source>
        <dbReference type="ARBA" id="ARBA00022989"/>
    </source>
</evidence>
<dbReference type="InterPro" id="IPR047817">
    <property type="entry name" value="ABC2_TM_bact-type"/>
</dbReference>
<dbReference type="InterPro" id="IPR013525">
    <property type="entry name" value="ABC2_TM"/>
</dbReference>
<gene>
    <name evidence="8" type="ORF">nbrc107697_34560</name>
</gene>
<organism evidence="8 9">
    <name type="scientific">Gordonia crocea</name>
    <dbReference type="NCBI Taxonomy" id="589162"/>
    <lineage>
        <taxon>Bacteria</taxon>
        <taxon>Bacillati</taxon>
        <taxon>Actinomycetota</taxon>
        <taxon>Actinomycetes</taxon>
        <taxon>Mycobacteriales</taxon>
        <taxon>Gordoniaceae</taxon>
        <taxon>Gordonia</taxon>
    </lineage>
</organism>
<dbReference type="EMBL" id="BJOU01000019">
    <property type="protein sequence ID" value="GED99417.1"/>
    <property type="molecule type" value="Genomic_DNA"/>
</dbReference>
<sequence length="278" mass="29429">MTAAPAQTPADRRSWVGEIAAWARESVVLANRQLRVQAADYSTVIQIVAVPALTLLLFKVVFGDVVGAAMGKDSIYATVPLVIVVSAMFGSVTSAVRLNNERRTGLLARLHVLPINRAAELTSRLLAEVVRIVIVTVLLLLIGMAMGFRFHGSAVAALGSALGIIAVAVMFGTAFSVGVLALAVNARPDSPIVPVISLISSLMMFFNAGFNPVDQYPRVLRPFVEHQPMTPAINAMNHLASGESAAADLVVVAAWFVGALVVFGYPAVRGYRRAAVGR</sequence>
<comment type="subcellular location">
    <subcellularLocation>
        <location evidence="6">Cell membrane</location>
        <topology evidence="6">Multi-pass membrane protein</topology>
    </subcellularLocation>
    <subcellularLocation>
        <location evidence="1">Membrane</location>
        <topology evidence="1">Multi-pass membrane protein</topology>
    </subcellularLocation>
</comment>
<feature type="domain" description="ABC transmembrane type-2" evidence="7">
    <location>
        <begin position="42"/>
        <end position="274"/>
    </location>
</feature>
<keyword evidence="5" id="KW-0046">Antibiotic resistance</keyword>
<evidence type="ECO:0000313" key="8">
    <source>
        <dbReference type="EMBL" id="GED99417.1"/>
    </source>
</evidence>
<dbReference type="InterPro" id="IPR000412">
    <property type="entry name" value="ABC_2_transport"/>
</dbReference>
<keyword evidence="2 6" id="KW-0812">Transmembrane</keyword>
<evidence type="ECO:0000256" key="4">
    <source>
        <dbReference type="ARBA" id="ARBA00023136"/>
    </source>
</evidence>
<evidence type="ECO:0000256" key="5">
    <source>
        <dbReference type="ARBA" id="ARBA00023251"/>
    </source>
</evidence>
<protein>
    <recommendedName>
        <fullName evidence="6">Transport permease protein</fullName>
    </recommendedName>
</protein>
<reference evidence="9" key="1">
    <citation type="submission" date="2019-06" db="EMBL/GenBank/DDBJ databases">
        <title>Gordonia isolated from sludge of a wastewater treatment plant.</title>
        <authorList>
            <person name="Tamura T."/>
            <person name="Aoyama K."/>
            <person name="Kang Y."/>
            <person name="Saito S."/>
            <person name="Akiyama N."/>
            <person name="Yazawa K."/>
            <person name="Gonoi T."/>
            <person name="Mikami Y."/>
        </authorList>
    </citation>
    <scope>NUCLEOTIDE SEQUENCE [LARGE SCALE GENOMIC DNA]</scope>
    <source>
        <strain evidence="9">NBRC 107697</strain>
    </source>
</reference>
<dbReference type="GO" id="GO:0043190">
    <property type="term" value="C:ATP-binding cassette (ABC) transporter complex"/>
    <property type="evidence" value="ECO:0007669"/>
    <property type="project" value="InterPro"/>
</dbReference>
<dbReference type="Proteomes" id="UP000444980">
    <property type="component" value="Unassembled WGS sequence"/>
</dbReference>
<dbReference type="PANTHER" id="PTHR43027">
    <property type="entry name" value="DOXORUBICIN RESISTANCE ABC TRANSPORTER PERMEASE PROTEIN DRRC-RELATED"/>
    <property type="match status" value="1"/>
</dbReference>
<feature type="transmembrane region" description="Helical" evidence="6">
    <location>
        <begin position="191"/>
        <end position="210"/>
    </location>
</feature>
<dbReference type="Pfam" id="PF01061">
    <property type="entry name" value="ABC2_membrane"/>
    <property type="match status" value="1"/>
</dbReference>
<comment type="similarity">
    <text evidence="6">Belongs to the ABC-2 integral membrane protein family.</text>
</comment>